<dbReference type="EMBL" id="JADDIV010000001">
    <property type="protein sequence ID" value="MBE7366029.1"/>
    <property type="molecule type" value="Genomic_DNA"/>
</dbReference>
<comment type="caution">
    <text evidence="1">The sequence shown here is derived from an EMBL/GenBank/DDBJ whole genome shotgun (WGS) entry which is preliminary data.</text>
</comment>
<keyword evidence="2" id="KW-1185">Reference proteome</keyword>
<protein>
    <submittedName>
        <fullName evidence="1">Thermostable hemolysin</fullName>
    </submittedName>
</protein>
<evidence type="ECO:0000313" key="1">
    <source>
        <dbReference type="EMBL" id="MBE7366029.1"/>
    </source>
</evidence>
<sequence length="206" mass="21805">MASPLPPGGLAGTREAPRFSVCLPTDPGRPAVEAFIRDVYRRRHGARVRSFMPVLVSLRDASGIVAAAGYRSAGASPLFLERYLGAPVETLLAGARGTAPDRGSIVEVGHLASARHGEGRRLIMALGPHLARQRFQWVVSTVTQELRSLFLRIGVTPLTLGAADPAALGDEAADWGSYYAHAPLVLAGHLPLALRHLAGRNAGSPR</sequence>
<gene>
    <name evidence="1" type="ORF">IM787_00485</name>
</gene>
<reference evidence="1 2" key="1">
    <citation type="submission" date="2020-10" db="EMBL/GenBank/DDBJ databases">
        <title>Ramlibacter sp. HM2 16S ribosomal RNA gene Genome sequencing and assembly.</title>
        <authorList>
            <person name="Kang M."/>
        </authorList>
    </citation>
    <scope>NUCLEOTIDE SEQUENCE [LARGE SCALE GENOMIC DNA]</scope>
    <source>
        <strain evidence="1 2">HM2</strain>
    </source>
</reference>
<proteinExistence type="predicted"/>
<dbReference type="Proteomes" id="UP000806285">
    <property type="component" value="Unassembled WGS sequence"/>
</dbReference>
<dbReference type="Pfam" id="PF12261">
    <property type="entry name" value="T_hemolysin"/>
    <property type="match status" value="1"/>
</dbReference>
<accession>A0ABR9RXS1</accession>
<organism evidence="1 2">
    <name type="scientific">Ramlibacter pallidus</name>
    <dbReference type="NCBI Taxonomy" id="2780087"/>
    <lineage>
        <taxon>Bacteria</taxon>
        <taxon>Pseudomonadati</taxon>
        <taxon>Pseudomonadota</taxon>
        <taxon>Betaproteobacteria</taxon>
        <taxon>Burkholderiales</taxon>
        <taxon>Comamonadaceae</taxon>
        <taxon>Ramlibacter</taxon>
    </lineage>
</organism>
<evidence type="ECO:0000313" key="2">
    <source>
        <dbReference type="Proteomes" id="UP000806285"/>
    </source>
</evidence>
<dbReference type="InterPro" id="IPR022050">
    <property type="entry name" value="T_hemolysin"/>
</dbReference>
<name>A0ABR9RXS1_9BURK</name>